<dbReference type="InterPro" id="IPR025357">
    <property type="entry name" value="DUF4261"/>
</dbReference>
<accession>A0A7G9GM95</accession>
<organism evidence="2 3">
    <name type="scientific">[Eubacterium] hominis</name>
    <dbReference type="NCBI Taxonomy" id="2764325"/>
    <lineage>
        <taxon>Bacteria</taxon>
        <taxon>Bacillati</taxon>
        <taxon>Bacillota</taxon>
        <taxon>Erysipelotrichia</taxon>
        <taxon>Erysipelotrichales</taxon>
        <taxon>Erysipelotrichaceae</taxon>
        <taxon>Amedibacillus</taxon>
    </lineage>
</organism>
<feature type="domain" description="DUF4261" evidence="1">
    <location>
        <begin position="205"/>
        <end position="286"/>
    </location>
</feature>
<evidence type="ECO:0000259" key="1">
    <source>
        <dbReference type="Pfam" id="PF14080"/>
    </source>
</evidence>
<evidence type="ECO:0000313" key="2">
    <source>
        <dbReference type="EMBL" id="QNM11927.1"/>
    </source>
</evidence>
<dbReference type="AlphaFoldDB" id="A0A7G9GM95"/>
<dbReference type="Proteomes" id="UP000515856">
    <property type="component" value="Chromosome"/>
</dbReference>
<protein>
    <submittedName>
        <fullName evidence="2">DUF4261 domain-containing protein</fullName>
    </submittedName>
</protein>
<dbReference type="KEGG" id="ehn:H9Q80_17030"/>
<dbReference type="Pfam" id="PF14080">
    <property type="entry name" value="DUF4261"/>
    <property type="match status" value="1"/>
</dbReference>
<dbReference type="RefSeq" id="WP_117454786.1">
    <property type="nucleotide sequence ID" value="NZ_CP060636.1"/>
</dbReference>
<sequence>MEENVLQQDVQDVAQEHHLLFAKLLFHEKPVLCSADAYKEALEKRLGDIDLVSDGNLSMFAVKGYCTKMLNDAKEEVEVPAMLNMIEPLEFKLDAISDLEKSQYWDVENALEQLSNCQYGISVFDMMSIGLPYQKRMELMVHAVEAALEMYPDCIGTYMDCSGKFMTRDQILSVQDKDIVYRFINMYVNVRFFNIQGKEDEHVIDSIGAYALEYPDVQMHFHSLNPNHVVGYVYNVLSYQLEHDFPIESKDTIDGINQEGYMDQNIPWTCQYEKSLIQPIRDVLDICPKEFAAGNREI</sequence>
<proteinExistence type="predicted"/>
<name>A0A7G9GM95_9FIRM</name>
<evidence type="ECO:0000313" key="3">
    <source>
        <dbReference type="Proteomes" id="UP000515856"/>
    </source>
</evidence>
<dbReference type="EMBL" id="CP060636">
    <property type="protein sequence ID" value="QNM11927.1"/>
    <property type="molecule type" value="Genomic_DNA"/>
</dbReference>
<gene>
    <name evidence="2" type="ORF">H9Q80_17030</name>
</gene>
<reference evidence="2 3" key="1">
    <citation type="submission" date="2020-08" db="EMBL/GenBank/DDBJ databases">
        <authorList>
            <person name="Liu C."/>
            <person name="Sun Q."/>
        </authorList>
    </citation>
    <scope>NUCLEOTIDE SEQUENCE [LARGE SCALE GENOMIC DNA]</scope>
    <source>
        <strain evidence="2 3">NSJ-61</strain>
    </source>
</reference>
<keyword evidence="3" id="KW-1185">Reference proteome</keyword>